<feature type="binding site" evidence="7">
    <location>
        <position position="123"/>
    </location>
    <ligand>
        <name>phosphoenolpyruvate</name>
        <dbReference type="ChEBI" id="CHEBI:58702"/>
    </ligand>
</feature>
<protein>
    <recommendedName>
        <fullName evidence="7">3-phosphoshikimate 1-carboxyvinyltransferase</fullName>
        <ecNumber evidence="7">2.5.1.19</ecNumber>
    </recommendedName>
    <alternativeName>
        <fullName evidence="7">5-enolpyruvylshikimate-3-phosphate synthase</fullName>
        <shortName evidence="7">EPSP synthase</shortName>
        <shortName evidence="7">EPSPS</shortName>
    </alternativeName>
</protein>
<feature type="domain" description="Enolpyruvate transferase" evidence="8">
    <location>
        <begin position="10"/>
        <end position="418"/>
    </location>
</feature>
<dbReference type="PANTHER" id="PTHR21090">
    <property type="entry name" value="AROM/DEHYDROQUINATE SYNTHASE"/>
    <property type="match status" value="1"/>
</dbReference>
<evidence type="ECO:0000256" key="2">
    <source>
        <dbReference type="ARBA" id="ARBA00009948"/>
    </source>
</evidence>
<dbReference type="GO" id="GO:0003866">
    <property type="term" value="F:3-phosphoshikimate 1-carboxyvinyltransferase activity"/>
    <property type="evidence" value="ECO:0007669"/>
    <property type="project" value="UniProtKB-UniRule"/>
</dbReference>
<feature type="binding site" evidence="7">
    <location>
        <position position="23"/>
    </location>
    <ligand>
        <name>3-phosphoshikimate</name>
        <dbReference type="ChEBI" id="CHEBI:145989"/>
    </ligand>
</feature>
<dbReference type="PIRSF" id="PIRSF000505">
    <property type="entry name" value="EPSPS"/>
    <property type="match status" value="1"/>
</dbReference>
<name>A0A8J6NN08_9CHLR</name>
<feature type="binding site" evidence="7">
    <location>
        <position position="167"/>
    </location>
    <ligand>
        <name>3-phosphoshikimate</name>
        <dbReference type="ChEBI" id="CHEBI:145989"/>
    </ligand>
</feature>
<dbReference type="InterPro" id="IPR006264">
    <property type="entry name" value="EPSP_synthase"/>
</dbReference>
<dbReference type="EC" id="2.5.1.19" evidence="7"/>
<dbReference type="PANTHER" id="PTHR21090:SF5">
    <property type="entry name" value="PENTAFUNCTIONAL AROM POLYPEPTIDE"/>
    <property type="match status" value="1"/>
</dbReference>
<dbReference type="Proteomes" id="UP000614469">
    <property type="component" value="Unassembled WGS sequence"/>
</dbReference>
<evidence type="ECO:0000259" key="8">
    <source>
        <dbReference type="Pfam" id="PF00275"/>
    </source>
</evidence>
<dbReference type="HAMAP" id="MF_00210">
    <property type="entry name" value="EPSP_synth"/>
    <property type="match status" value="1"/>
</dbReference>
<dbReference type="UniPathway" id="UPA00053">
    <property type="reaction ID" value="UER00089"/>
</dbReference>
<dbReference type="CDD" id="cd01556">
    <property type="entry name" value="EPSP_synthase"/>
    <property type="match status" value="1"/>
</dbReference>
<feature type="binding site" evidence="7">
    <location>
        <position position="311"/>
    </location>
    <ligand>
        <name>3-phosphoshikimate</name>
        <dbReference type="ChEBI" id="CHEBI:145989"/>
    </ligand>
</feature>
<dbReference type="GO" id="GO:0005737">
    <property type="term" value="C:cytoplasm"/>
    <property type="evidence" value="ECO:0007669"/>
    <property type="project" value="UniProtKB-SubCell"/>
</dbReference>
<feature type="binding site" evidence="7">
    <location>
        <position position="195"/>
    </location>
    <ligand>
        <name>3-phosphoshikimate</name>
        <dbReference type="ChEBI" id="CHEBI:145989"/>
    </ligand>
</feature>
<feature type="binding site" evidence="7">
    <location>
        <position position="95"/>
    </location>
    <ligand>
        <name>phosphoenolpyruvate</name>
        <dbReference type="ChEBI" id="CHEBI:58702"/>
    </ligand>
</feature>
<dbReference type="InterPro" id="IPR036968">
    <property type="entry name" value="Enolpyruvate_Tfrase_sf"/>
</dbReference>
<feature type="binding site" evidence="7">
    <location>
        <position position="22"/>
    </location>
    <ligand>
        <name>phosphoenolpyruvate</name>
        <dbReference type="ChEBI" id="CHEBI:58702"/>
    </ligand>
</feature>
<evidence type="ECO:0000256" key="7">
    <source>
        <dbReference type="HAMAP-Rule" id="MF_00210"/>
    </source>
</evidence>
<feature type="binding site" evidence="7">
    <location>
        <position position="168"/>
    </location>
    <ligand>
        <name>3-phosphoshikimate</name>
        <dbReference type="ChEBI" id="CHEBI:145989"/>
    </ligand>
</feature>
<comment type="caution">
    <text evidence="9">The sequence shown here is derived from an EMBL/GenBank/DDBJ whole genome shotgun (WGS) entry which is preliminary data.</text>
</comment>
<proteinExistence type="inferred from homology"/>
<evidence type="ECO:0000313" key="10">
    <source>
        <dbReference type="Proteomes" id="UP000614469"/>
    </source>
</evidence>
<comment type="caution">
    <text evidence="7">Lacks conserved residue(s) required for the propagation of feature annotation.</text>
</comment>
<dbReference type="AlphaFoldDB" id="A0A8J6NN08"/>
<keyword evidence="5 7" id="KW-0057">Aromatic amino acid biosynthesis</keyword>
<comment type="subunit">
    <text evidence="7">Monomer.</text>
</comment>
<evidence type="ECO:0000256" key="1">
    <source>
        <dbReference type="ARBA" id="ARBA00004811"/>
    </source>
</evidence>
<dbReference type="PROSITE" id="PS00104">
    <property type="entry name" value="EPSP_SYNTHASE_1"/>
    <property type="match status" value="1"/>
</dbReference>
<evidence type="ECO:0000256" key="5">
    <source>
        <dbReference type="ARBA" id="ARBA00023141"/>
    </source>
</evidence>
<dbReference type="InterPro" id="IPR013792">
    <property type="entry name" value="RNA3'P_cycl/enolpyr_Trfase_a/b"/>
</dbReference>
<dbReference type="EMBL" id="JACNJN010000212">
    <property type="protein sequence ID" value="MBC8336932.1"/>
    <property type="molecule type" value="Genomic_DNA"/>
</dbReference>
<dbReference type="Pfam" id="PF00275">
    <property type="entry name" value="EPSP_synthase"/>
    <property type="match status" value="1"/>
</dbReference>
<comment type="catalytic activity">
    <reaction evidence="6">
        <text>3-phosphoshikimate + phosphoenolpyruvate = 5-O-(1-carboxyvinyl)-3-phosphoshikimate + phosphate</text>
        <dbReference type="Rhea" id="RHEA:21256"/>
        <dbReference type="ChEBI" id="CHEBI:43474"/>
        <dbReference type="ChEBI" id="CHEBI:57701"/>
        <dbReference type="ChEBI" id="CHEBI:58702"/>
        <dbReference type="ChEBI" id="CHEBI:145989"/>
        <dbReference type="EC" id="2.5.1.19"/>
    </reaction>
    <physiologicalReaction direction="left-to-right" evidence="6">
        <dbReference type="Rhea" id="RHEA:21257"/>
    </physiologicalReaction>
</comment>
<evidence type="ECO:0000256" key="4">
    <source>
        <dbReference type="ARBA" id="ARBA00022679"/>
    </source>
</evidence>
<sequence length="423" mass="45993">MTKTIHPITHPLNASVRVPGSKSLTNRALLMAALAEGKTTLRNALFSDDSDYFAKALQNLGFEVELNPERKEIGVRGLGGNIPATSAELFIGNSGTTARFLTAFLTLGKGEYSIDGEPRMRERPIGDLLAALRKLGAKLEANNNCPPVNITASGLSGGKTEIAGNISSQYLSALLMIAPYSQSPVEIEVSTALSSKPYIDMTISIMRDFGVDVERDQYQRFRIQPARYLPVSNYSIESDASAASYFFAAPAICGGTARVENISRGSVQGDINFLDILREMGCEIKEIDTAIEVTGNANLRGIDVDMRDIPDTAQTLSAIAPFASSPTRIRGIASARVKETDRVSAVCTELARLGITVEEYDDGMKIYPCENIQPATIRTYNDHRMAMAFSLIGLRVEGVQIENPACVSKTFPNFFDVLEELRM</sequence>
<dbReference type="PROSITE" id="PS00885">
    <property type="entry name" value="EPSP_SYNTHASE_2"/>
    <property type="match status" value="1"/>
</dbReference>
<evidence type="ECO:0000256" key="3">
    <source>
        <dbReference type="ARBA" id="ARBA00022605"/>
    </source>
</evidence>
<feature type="binding site" evidence="7">
    <location>
        <position position="27"/>
    </location>
    <ligand>
        <name>3-phosphoshikimate</name>
        <dbReference type="ChEBI" id="CHEBI:145989"/>
    </ligand>
</feature>
<gene>
    <name evidence="7 9" type="primary">aroA</name>
    <name evidence="9" type="ORF">H8E29_16880</name>
</gene>
<organism evidence="9 10">
    <name type="scientific">Candidatus Desulfolinea nitratireducens</name>
    <dbReference type="NCBI Taxonomy" id="2841698"/>
    <lineage>
        <taxon>Bacteria</taxon>
        <taxon>Bacillati</taxon>
        <taxon>Chloroflexota</taxon>
        <taxon>Anaerolineae</taxon>
        <taxon>Anaerolineales</taxon>
        <taxon>Anaerolineales incertae sedis</taxon>
        <taxon>Candidatus Desulfolinea</taxon>
    </lineage>
</organism>
<comment type="pathway">
    <text evidence="1 7">Metabolic intermediate biosynthesis; chorismate biosynthesis; chorismate from D-erythrose 4-phosphate and phosphoenolpyruvate: step 6/7.</text>
</comment>
<keyword evidence="4 7" id="KW-0808">Transferase</keyword>
<comment type="subcellular location">
    <subcellularLocation>
        <location evidence="7">Cytoplasm</location>
    </subcellularLocation>
</comment>
<dbReference type="GO" id="GO:0008652">
    <property type="term" value="P:amino acid biosynthetic process"/>
    <property type="evidence" value="ECO:0007669"/>
    <property type="project" value="UniProtKB-KW"/>
</dbReference>
<dbReference type="NCBIfam" id="TIGR01356">
    <property type="entry name" value="aroA"/>
    <property type="match status" value="1"/>
</dbReference>
<comment type="function">
    <text evidence="7">Catalyzes the transfer of the enolpyruvyl moiety of phosphoenolpyruvate (PEP) to the 5-hydroxyl of shikimate-3-phosphate (S3P) to produce enolpyruvyl shikimate-3-phosphate and inorganic phosphate.</text>
</comment>
<dbReference type="InterPro" id="IPR023193">
    <property type="entry name" value="EPSP_synthase_CS"/>
</dbReference>
<feature type="binding site" evidence="7">
    <location>
        <position position="169"/>
    </location>
    <ligand>
        <name>3-phosphoshikimate</name>
        <dbReference type="ChEBI" id="CHEBI:145989"/>
    </ligand>
</feature>
<reference evidence="9 10" key="1">
    <citation type="submission" date="2020-08" db="EMBL/GenBank/DDBJ databases">
        <title>Bridging the membrane lipid divide: bacteria of the FCB group superphylum have the potential to synthesize archaeal ether lipids.</title>
        <authorList>
            <person name="Villanueva L."/>
            <person name="Von Meijenfeldt F.A.B."/>
            <person name="Westbye A.B."/>
            <person name="Yadav S."/>
            <person name="Hopmans E.C."/>
            <person name="Dutilh B.E."/>
            <person name="Sinninghe Damste J.S."/>
        </authorList>
    </citation>
    <scope>NUCLEOTIDE SEQUENCE [LARGE SCALE GENOMIC DNA]</scope>
    <source>
        <strain evidence="9">NIOZ-UU36</strain>
    </source>
</reference>
<feature type="binding site" evidence="7">
    <location>
        <position position="338"/>
    </location>
    <ligand>
        <name>3-phosphoshikimate</name>
        <dbReference type="ChEBI" id="CHEBI:145989"/>
    </ligand>
</feature>
<feature type="binding site" evidence="7">
    <location>
        <position position="22"/>
    </location>
    <ligand>
        <name>3-phosphoshikimate</name>
        <dbReference type="ChEBI" id="CHEBI:145989"/>
    </ligand>
</feature>
<feature type="binding site" evidence="7">
    <location>
        <position position="384"/>
    </location>
    <ligand>
        <name>phosphoenolpyruvate</name>
        <dbReference type="ChEBI" id="CHEBI:58702"/>
    </ligand>
</feature>
<dbReference type="GO" id="GO:0009073">
    <property type="term" value="P:aromatic amino acid family biosynthetic process"/>
    <property type="evidence" value="ECO:0007669"/>
    <property type="project" value="UniProtKB-KW"/>
</dbReference>
<feature type="binding site" evidence="7">
    <location>
        <position position="342"/>
    </location>
    <ligand>
        <name>phosphoenolpyruvate</name>
        <dbReference type="ChEBI" id="CHEBI:58702"/>
    </ligand>
</feature>
<dbReference type="SUPFAM" id="SSF55205">
    <property type="entry name" value="EPT/RTPC-like"/>
    <property type="match status" value="1"/>
</dbReference>
<dbReference type="Gene3D" id="3.65.10.10">
    <property type="entry name" value="Enolpyruvate transferase domain"/>
    <property type="match status" value="2"/>
</dbReference>
<keyword evidence="3 7" id="KW-0028">Amino-acid biosynthesis</keyword>
<evidence type="ECO:0000313" key="9">
    <source>
        <dbReference type="EMBL" id="MBC8336932.1"/>
    </source>
</evidence>
<feature type="binding site" evidence="7">
    <location>
        <position position="409"/>
    </location>
    <ligand>
        <name>phosphoenolpyruvate</name>
        <dbReference type="ChEBI" id="CHEBI:58702"/>
    </ligand>
</feature>
<feature type="active site" description="Proton acceptor" evidence="7">
    <location>
        <position position="311"/>
    </location>
</feature>
<comment type="similarity">
    <text evidence="2 7">Belongs to the EPSP synthase family.</text>
</comment>
<feature type="binding site" evidence="7">
    <location>
        <position position="169"/>
    </location>
    <ligand>
        <name>phosphoenolpyruvate</name>
        <dbReference type="ChEBI" id="CHEBI:58702"/>
    </ligand>
</feature>
<dbReference type="InterPro" id="IPR001986">
    <property type="entry name" value="Enolpyruvate_Tfrase_dom"/>
</dbReference>
<keyword evidence="7" id="KW-0963">Cytoplasm</keyword>
<dbReference type="GO" id="GO:0009423">
    <property type="term" value="P:chorismate biosynthetic process"/>
    <property type="evidence" value="ECO:0007669"/>
    <property type="project" value="UniProtKB-UniRule"/>
</dbReference>
<evidence type="ECO:0000256" key="6">
    <source>
        <dbReference type="ARBA" id="ARBA00044633"/>
    </source>
</evidence>
<accession>A0A8J6NN08</accession>